<comment type="caution">
    <text evidence="4">The sequence shown here is derived from an EMBL/GenBank/DDBJ whole genome shotgun (WGS) entry which is preliminary data.</text>
</comment>
<gene>
    <name evidence="4" type="ORF">ELQ90_04760</name>
</gene>
<comment type="similarity">
    <text evidence="1">Belongs to the bacterial solute-binding protein 1 family.</text>
</comment>
<sequence>MSTVVTGALILAGCSSDSEQTIAESAPEKLEGTVSLWHFFSGREAEVVQSVIDDFEAANPDVTVEVNSGQDDDKLQKVISSGGNIDVGLSYSTAIVGKFCSTGAFVDLNPYIERDDVDMDDVLERTLDYTSYDGVQCTLPALTDTGALMYNKTIFDAAGITEPPKTLTELHDIGMELTTFNADGSIKQLGFNPLVGFYENSPSHFAAMTGASFLDEDGNPDFATDPAWSEVIEWQKAFVDEIGYDKLQRFTAGLGQEFSADNAFNVGKVVMNMDGEYRTAFLADQVPDLDYGVAPLPVVDDTPDLYGAGWLGGNVAGIAKGSDNKELAWALLKFMTTDTDAVVKMANGLKNIPTLHSALESPNLEVSDEYRVFLEAAQHEHSVTMPATADGAAYAESFADFWTTYQTGESADLEEGLTELDAQIADAFELAGQ</sequence>
<dbReference type="AlphaFoldDB" id="A0A3S3Z9V9"/>
<evidence type="ECO:0000313" key="4">
    <source>
        <dbReference type="EMBL" id="RWZ52026.1"/>
    </source>
</evidence>
<evidence type="ECO:0000313" key="5">
    <source>
        <dbReference type="Proteomes" id="UP000288547"/>
    </source>
</evidence>
<evidence type="ECO:0000256" key="3">
    <source>
        <dbReference type="ARBA" id="ARBA00022729"/>
    </source>
</evidence>
<keyword evidence="5" id="KW-1185">Reference proteome</keyword>
<name>A0A3S3Z9V9_9MICO</name>
<dbReference type="GO" id="GO:1901982">
    <property type="term" value="F:maltose binding"/>
    <property type="evidence" value="ECO:0007669"/>
    <property type="project" value="TreeGrafter"/>
</dbReference>
<keyword evidence="3" id="KW-0732">Signal</keyword>
<keyword evidence="2" id="KW-0813">Transport</keyword>
<dbReference type="Pfam" id="PF01547">
    <property type="entry name" value="SBP_bac_1"/>
    <property type="match status" value="1"/>
</dbReference>
<dbReference type="PANTHER" id="PTHR30061:SF50">
    <property type="entry name" value="MALTOSE_MALTODEXTRIN-BINDING PERIPLASMIC PROTEIN"/>
    <property type="match status" value="1"/>
</dbReference>
<proteinExistence type="inferred from homology"/>
<dbReference type="Proteomes" id="UP000288547">
    <property type="component" value="Unassembled WGS sequence"/>
</dbReference>
<organism evidence="4 5">
    <name type="scientific">Labedella phragmitis</name>
    <dbReference type="NCBI Taxonomy" id="2498849"/>
    <lineage>
        <taxon>Bacteria</taxon>
        <taxon>Bacillati</taxon>
        <taxon>Actinomycetota</taxon>
        <taxon>Actinomycetes</taxon>
        <taxon>Micrococcales</taxon>
        <taxon>Microbacteriaceae</taxon>
        <taxon>Labedella</taxon>
    </lineage>
</organism>
<dbReference type="GO" id="GO:0015768">
    <property type="term" value="P:maltose transport"/>
    <property type="evidence" value="ECO:0007669"/>
    <property type="project" value="TreeGrafter"/>
</dbReference>
<accession>A0A3S3Z9V9</accession>
<reference evidence="4 5" key="1">
    <citation type="submission" date="2018-12" db="EMBL/GenBank/DDBJ databases">
        <authorList>
            <person name="Li F."/>
        </authorList>
    </citation>
    <scope>NUCLEOTIDE SEQUENCE [LARGE SCALE GENOMIC DNA]</scope>
    <source>
        <strain evidence="4 5">11W25H-1</strain>
    </source>
</reference>
<evidence type="ECO:0000256" key="2">
    <source>
        <dbReference type="ARBA" id="ARBA00022448"/>
    </source>
</evidence>
<dbReference type="SUPFAM" id="SSF53850">
    <property type="entry name" value="Periplasmic binding protein-like II"/>
    <property type="match status" value="1"/>
</dbReference>
<dbReference type="GO" id="GO:0055052">
    <property type="term" value="C:ATP-binding cassette (ABC) transporter complex, substrate-binding subunit-containing"/>
    <property type="evidence" value="ECO:0007669"/>
    <property type="project" value="TreeGrafter"/>
</dbReference>
<dbReference type="InterPro" id="IPR006059">
    <property type="entry name" value="SBP"/>
</dbReference>
<dbReference type="OrthoDB" id="2510110at2"/>
<protein>
    <submittedName>
        <fullName evidence="4">Extracellular solute-binding protein</fullName>
    </submittedName>
</protein>
<dbReference type="EMBL" id="RZNB01000002">
    <property type="protein sequence ID" value="RWZ52026.1"/>
    <property type="molecule type" value="Genomic_DNA"/>
</dbReference>
<dbReference type="PANTHER" id="PTHR30061">
    <property type="entry name" value="MALTOSE-BINDING PERIPLASMIC PROTEIN"/>
    <property type="match status" value="1"/>
</dbReference>
<evidence type="ECO:0000256" key="1">
    <source>
        <dbReference type="ARBA" id="ARBA00008520"/>
    </source>
</evidence>
<dbReference type="Gene3D" id="3.40.190.10">
    <property type="entry name" value="Periplasmic binding protein-like II"/>
    <property type="match status" value="2"/>
</dbReference>
<dbReference type="GO" id="GO:0042956">
    <property type="term" value="P:maltodextrin transmembrane transport"/>
    <property type="evidence" value="ECO:0007669"/>
    <property type="project" value="TreeGrafter"/>
</dbReference>